<evidence type="ECO:0000256" key="4">
    <source>
        <dbReference type="ARBA" id="ARBA00023136"/>
    </source>
</evidence>
<dbReference type="SUPFAM" id="SSF54427">
    <property type="entry name" value="NTF2-like"/>
    <property type="match status" value="1"/>
</dbReference>
<dbReference type="Pfam" id="PF04335">
    <property type="entry name" value="VirB8"/>
    <property type="match status" value="1"/>
</dbReference>
<reference evidence="7 8" key="1">
    <citation type="submission" date="2018-09" db="EMBL/GenBank/DDBJ databases">
        <title>Phylogeny of the Shewanellaceae, and recommendation for two new genera, Pseudoshewanella and Parashewanella.</title>
        <authorList>
            <person name="Wang G."/>
        </authorList>
    </citation>
    <scope>NUCLEOTIDE SEQUENCE [LARGE SCALE GENOMIC DNA]</scope>
    <source>
        <strain evidence="7 8">C51</strain>
    </source>
</reference>
<keyword evidence="4 5" id="KW-0472">Membrane</keyword>
<comment type="caution">
    <text evidence="7">The sequence shown here is derived from an EMBL/GenBank/DDBJ whole genome shotgun (WGS) entry which is preliminary data.</text>
</comment>
<dbReference type="GO" id="GO:0016020">
    <property type="term" value="C:membrane"/>
    <property type="evidence" value="ECO:0007669"/>
    <property type="project" value="UniProtKB-SubCell"/>
</dbReference>
<accession>A0A3L8PS12</accession>
<dbReference type="GO" id="GO:0030255">
    <property type="term" value="P:protein secretion by the type IV secretion system"/>
    <property type="evidence" value="ECO:0007669"/>
    <property type="project" value="InterPro"/>
</dbReference>
<dbReference type="PIRSF" id="PIRSF003299">
    <property type="entry name" value="VirB8_PtlE"/>
    <property type="match status" value="1"/>
</dbReference>
<proteinExistence type="predicted"/>
<keyword evidence="8" id="KW-1185">Reference proteome</keyword>
<feature type="transmembrane region" description="Helical" evidence="5">
    <location>
        <begin position="42"/>
        <end position="63"/>
    </location>
</feature>
<keyword evidence="3 5" id="KW-1133">Transmembrane helix</keyword>
<dbReference type="OrthoDB" id="9816242at2"/>
<feature type="domain" description="Bacterial virulence protein VirB8" evidence="6">
    <location>
        <begin position="21"/>
        <end position="239"/>
    </location>
</feature>
<dbReference type="InterPro" id="IPR026264">
    <property type="entry name" value="VirB8/PtlE"/>
</dbReference>
<evidence type="ECO:0000259" key="6">
    <source>
        <dbReference type="Pfam" id="PF04335"/>
    </source>
</evidence>
<sequence>MAELEQQLTDKQLLQKYFAEARGWDAELNVKIKQSEQRAWKCCLLLALLAALLAISLIILMPLKSIEPFVIRVDNNTGFVDVVSTLANKGQVKQKAQEVLDKYFLAQYLRHREGYQWQTRSYDRKLIGLMSDENVQQDYGLQTDPKSNSNAPINLYGQSAQVLVKVNVISFIGHDKNNGEQTTTALVRYTKRVKQIGEDHPLTHWVATITFAFRNAPMSVANRQLNPLGFQVLSYRNDQATGGD</sequence>
<evidence type="ECO:0000256" key="3">
    <source>
        <dbReference type="ARBA" id="ARBA00022989"/>
    </source>
</evidence>
<name>A0A3L8PS12_9GAMM</name>
<dbReference type="InterPro" id="IPR032710">
    <property type="entry name" value="NTF2-like_dom_sf"/>
</dbReference>
<dbReference type="EMBL" id="QZEI01000089">
    <property type="protein sequence ID" value="RLV58200.1"/>
    <property type="molecule type" value="Genomic_DNA"/>
</dbReference>
<evidence type="ECO:0000256" key="2">
    <source>
        <dbReference type="ARBA" id="ARBA00022692"/>
    </source>
</evidence>
<protein>
    <submittedName>
        <fullName evidence="7">Type IV secretory pathway component</fullName>
    </submittedName>
</protein>
<gene>
    <name evidence="7" type="ORF">D5018_18565</name>
</gene>
<organism evidence="7 8">
    <name type="scientific">Parashewanella curva</name>
    <dbReference type="NCBI Taxonomy" id="2338552"/>
    <lineage>
        <taxon>Bacteria</taxon>
        <taxon>Pseudomonadati</taxon>
        <taxon>Pseudomonadota</taxon>
        <taxon>Gammaproteobacteria</taxon>
        <taxon>Alteromonadales</taxon>
        <taxon>Shewanellaceae</taxon>
        <taxon>Parashewanella</taxon>
    </lineage>
</organism>
<dbReference type="CDD" id="cd16424">
    <property type="entry name" value="VirB8"/>
    <property type="match status" value="1"/>
</dbReference>
<evidence type="ECO:0000256" key="5">
    <source>
        <dbReference type="SAM" id="Phobius"/>
    </source>
</evidence>
<comment type="subcellular location">
    <subcellularLocation>
        <location evidence="1">Membrane</location>
        <topology evidence="1">Single-pass membrane protein</topology>
    </subcellularLocation>
</comment>
<dbReference type="Proteomes" id="UP000281474">
    <property type="component" value="Unassembled WGS sequence"/>
</dbReference>
<keyword evidence="2 5" id="KW-0812">Transmembrane</keyword>
<dbReference type="InterPro" id="IPR007430">
    <property type="entry name" value="VirB8"/>
</dbReference>
<evidence type="ECO:0000256" key="1">
    <source>
        <dbReference type="ARBA" id="ARBA00004167"/>
    </source>
</evidence>
<dbReference type="Gene3D" id="3.10.450.230">
    <property type="entry name" value="VirB8 protein"/>
    <property type="match status" value="1"/>
</dbReference>
<dbReference type="RefSeq" id="WP_121840482.1">
    <property type="nucleotide sequence ID" value="NZ_ML014838.1"/>
</dbReference>
<evidence type="ECO:0000313" key="8">
    <source>
        <dbReference type="Proteomes" id="UP000281474"/>
    </source>
</evidence>
<dbReference type="AlphaFoldDB" id="A0A3L8PS12"/>
<evidence type="ECO:0000313" key="7">
    <source>
        <dbReference type="EMBL" id="RLV58200.1"/>
    </source>
</evidence>